<accession>A0A328FCS5</accession>
<dbReference type="EMBL" id="CP036313">
    <property type="protein sequence ID" value="QBH11500.1"/>
    <property type="molecule type" value="Genomic_DNA"/>
</dbReference>
<organism evidence="2 3">
    <name type="scientific">Desulfobacter hydrogenophilus</name>
    <dbReference type="NCBI Taxonomy" id="2291"/>
    <lineage>
        <taxon>Bacteria</taxon>
        <taxon>Pseudomonadati</taxon>
        <taxon>Thermodesulfobacteriota</taxon>
        <taxon>Desulfobacteria</taxon>
        <taxon>Desulfobacterales</taxon>
        <taxon>Desulfobacteraceae</taxon>
        <taxon>Desulfobacter</taxon>
    </lineage>
</organism>
<evidence type="ECO:0000313" key="2">
    <source>
        <dbReference type="EMBL" id="RAM02006.1"/>
    </source>
</evidence>
<dbReference type="AlphaFoldDB" id="A0A328FCS5"/>
<dbReference type="OrthoDB" id="9801102at2"/>
<dbReference type="PANTHER" id="PTHR40266:SF2">
    <property type="entry name" value="TOXIN HIGB-1"/>
    <property type="match status" value="1"/>
</dbReference>
<dbReference type="Proteomes" id="UP000293902">
    <property type="component" value="Chromosome"/>
</dbReference>
<dbReference type="InterPro" id="IPR007711">
    <property type="entry name" value="HigB-1"/>
</dbReference>
<dbReference type="PANTHER" id="PTHR40266">
    <property type="entry name" value="TOXIN HIGB-1"/>
    <property type="match status" value="1"/>
</dbReference>
<reference evidence="1 4" key="2">
    <citation type="submission" date="2019-02" db="EMBL/GenBank/DDBJ databases">
        <title>Complete genome sequence of Desulfobacter hydrogenophilus AcRS1.</title>
        <authorList>
            <person name="Marietou A."/>
            <person name="Lund M.B."/>
            <person name="Marshall I.P.G."/>
            <person name="Schreiber L."/>
            <person name="Jorgensen B."/>
        </authorList>
    </citation>
    <scope>NUCLEOTIDE SEQUENCE [LARGE SCALE GENOMIC DNA]</scope>
    <source>
        <strain evidence="1 4">AcRS1</strain>
    </source>
</reference>
<reference evidence="2 3" key="1">
    <citation type="submission" date="2018-06" db="EMBL/GenBank/DDBJ databases">
        <title>Complete Genome Sequence of Desulfobacter hydrogenophilus (DSM3380).</title>
        <authorList>
            <person name="Marietou A."/>
            <person name="Schreiber L."/>
            <person name="Marshall I."/>
            <person name="Jorgensen B."/>
        </authorList>
    </citation>
    <scope>NUCLEOTIDE SEQUENCE [LARGE SCALE GENOMIC DNA]</scope>
    <source>
        <strain evidence="2 3">DSM 3380</strain>
    </source>
</reference>
<dbReference type="RefSeq" id="WP_111956679.1">
    <property type="nucleotide sequence ID" value="NZ_CP036313.1"/>
</dbReference>
<dbReference type="Gene3D" id="3.30.2310.20">
    <property type="entry name" value="RelE-like"/>
    <property type="match status" value="1"/>
</dbReference>
<protein>
    <submittedName>
        <fullName evidence="2">Killer protein</fullName>
    </submittedName>
</protein>
<proteinExistence type="predicted"/>
<gene>
    <name evidence="2" type="ORF">DO021_11200</name>
    <name evidence="1" type="ORF">EYB58_00305</name>
</gene>
<dbReference type="SUPFAM" id="SSF143011">
    <property type="entry name" value="RelE-like"/>
    <property type="match status" value="1"/>
</dbReference>
<dbReference type="Pfam" id="PF05015">
    <property type="entry name" value="HigB-like_toxin"/>
    <property type="match status" value="1"/>
</dbReference>
<name>A0A328FCS5_9BACT</name>
<dbReference type="EMBL" id="QLNI01000020">
    <property type="protein sequence ID" value="RAM02006.1"/>
    <property type="molecule type" value="Genomic_DNA"/>
</dbReference>
<keyword evidence="4" id="KW-1185">Reference proteome</keyword>
<sequence>MIKSFKHKGLRKFFETGNLSGVQPGHKQKLRIRLIALDSSTCIDDMNTPGWRLHSLKGNRQGLWAIDVNKNWRIVFECQMGSDQGKCHNPLLTCIKFFKKLEKQLLAAPF</sequence>
<dbReference type="Proteomes" id="UP000248798">
    <property type="component" value="Unassembled WGS sequence"/>
</dbReference>
<dbReference type="InterPro" id="IPR035093">
    <property type="entry name" value="RelE/ParE_toxin_dom_sf"/>
</dbReference>
<evidence type="ECO:0000313" key="3">
    <source>
        <dbReference type="Proteomes" id="UP000248798"/>
    </source>
</evidence>
<evidence type="ECO:0000313" key="4">
    <source>
        <dbReference type="Proteomes" id="UP000293902"/>
    </source>
</evidence>
<evidence type="ECO:0000313" key="1">
    <source>
        <dbReference type="EMBL" id="QBH11500.1"/>
    </source>
</evidence>